<evidence type="ECO:0000313" key="8">
    <source>
        <dbReference type="Proteomes" id="UP000268350"/>
    </source>
</evidence>
<proteinExistence type="inferred from homology"/>
<dbReference type="OMA" id="FIMWLDE"/>
<gene>
    <name evidence="7" type="ORF">DGUA_6G013457</name>
</gene>
<evidence type="ECO:0000256" key="5">
    <source>
        <dbReference type="ARBA" id="ARBA00023136"/>
    </source>
</evidence>
<dbReference type="EMBL" id="OUUW01000006">
    <property type="protein sequence ID" value="SPP81729.1"/>
    <property type="molecule type" value="Genomic_DNA"/>
</dbReference>
<evidence type="ECO:0000256" key="6">
    <source>
        <dbReference type="SAM" id="Phobius"/>
    </source>
</evidence>
<keyword evidence="3 6" id="KW-0812">Transmembrane</keyword>
<protein>
    <submittedName>
        <fullName evidence="7">Uncharacterized protein</fullName>
    </submittedName>
</protein>
<dbReference type="InterPro" id="IPR002995">
    <property type="entry name" value="Surf4"/>
</dbReference>
<evidence type="ECO:0000256" key="2">
    <source>
        <dbReference type="ARBA" id="ARBA00006945"/>
    </source>
</evidence>
<dbReference type="AlphaFoldDB" id="A0A3B0K6T6"/>
<feature type="transmembrane region" description="Helical" evidence="6">
    <location>
        <begin position="169"/>
        <end position="188"/>
    </location>
</feature>
<keyword evidence="4 6" id="KW-1133">Transmembrane helix</keyword>
<evidence type="ECO:0000256" key="1">
    <source>
        <dbReference type="ARBA" id="ARBA00004141"/>
    </source>
</evidence>
<evidence type="ECO:0000313" key="7">
    <source>
        <dbReference type="EMBL" id="SPP81729.1"/>
    </source>
</evidence>
<reference evidence="8" key="1">
    <citation type="submission" date="2018-01" db="EMBL/GenBank/DDBJ databases">
        <authorList>
            <person name="Alioto T."/>
            <person name="Alioto T."/>
        </authorList>
    </citation>
    <scope>NUCLEOTIDE SEQUENCE [LARGE SCALE GENOMIC DNA]</scope>
</reference>
<organism evidence="7 8">
    <name type="scientific">Drosophila guanche</name>
    <name type="common">Fruit fly</name>
    <dbReference type="NCBI Taxonomy" id="7266"/>
    <lineage>
        <taxon>Eukaryota</taxon>
        <taxon>Metazoa</taxon>
        <taxon>Ecdysozoa</taxon>
        <taxon>Arthropoda</taxon>
        <taxon>Hexapoda</taxon>
        <taxon>Insecta</taxon>
        <taxon>Pterygota</taxon>
        <taxon>Neoptera</taxon>
        <taxon>Endopterygota</taxon>
        <taxon>Diptera</taxon>
        <taxon>Brachycera</taxon>
        <taxon>Muscomorpha</taxon>
        <taxon>Ephydroidea</taxon>
        <taxon>Drosophilidae</taxon>
        <taxon>Drosophila</taxon>
        <taxon>Sophophora</taxon>
    </lineage>
</organism>
<comment type="subcellular location">
    <subcellularLocation>
        <location evidence="1">Membrane</location>
        <topology evidence="1">Multi-pass membrane protein</topology>
    </subcellularLocation>
</comment>
<comment type="similarity">
    <text evidence="2">Belongs to the SURF4 family.</text>
</comment>
<sequence>MMKVILAIKSLHNKIRSWILELMPYFIMSYYGMDVLATLLKYRLVCTQKAVVLDVHDVFGYVYTTFDALLTAAAISLILVHRKEETGIIMLLIGRVIHRLLFSIWTHLHHFLLNDCLDVGSLLCLLATRVYQRDRNEWQRLDLRKFELLLLAGRISLSTIYTSWLEEGTNTFCIILYLALLSAMVLGIKCRMASYTTVLIIIYHDVLSVNFWFLWGWNDAILSLQYSSLLLSKIGGFLLLSQLGAGKWSLDKFQSRTAERKEQMGNYRHI</sequence>
<feature type="transmembrane region" description="Helical" evidence="6">
    <location>
        <begin position="20"/>
        <end position="40"/>
    </location>
</feature>
<name>A0A3B0K6T6_DROGU</name>
<dbReference type="GO" id="GO:0016020">
    <property type="term" value="C:membrane"/>
    <property type="evidence" value="ECO:0007669"/>
    <property type="project" value="UniProtKB-SubCell"/>
</dbReference>
<dbReference type="Pfam" id="PF02077">
    <property type="entry name" value="SURF4"/>
    <property type="match status" value="1"/>
</dbReference>
<evidence type="ECO:0000256" key="3">
    <source>
        <dbReference type="ARBA" id="ARBA00022692"/>
    </source>
</evidence>
<keyword evidence="8" id="KW-1185">Reference proteome</keyword>
<feature type="transmembrane region" description="Helical" evidence="6">
    <location>
        <begin position="195"/>
        <end position="215"/>
    </location>
</feature>
<keyword evidence="5 6" id="KW-0472">Membrane</keyword>
<accession>A0A3B0K6T6</accession>
<feature type="transmembrane region" description="Helical" evidence="6">
    <location>
        <begin position="60"/>
        <end position="80"/>
    </location>
</feature>
<dbReference type="OrthoDB" id="7867214at2759"/>
<dbReference type="Proteomes" id="UP000268350">
    <property type="component" value="Unassembled WGS sequence"/>
</dbReference>
<feature type="transmembrane region" description="Helical" evidence="6">
    <location>
        <begin position="87"/>
        <end position="105"/>
    </location>
</feature>
<dbReference type="STRING" id="7266.A0A3B0K6T6"/>
<evidence type="ECO:0000256" key="4">
    <source>
        <dbReference type="ARBA" id="ARBA00022989"/>
    </source>
</evidence>